<dbReference type="EMBL" id="JAMQBK010000060">
    <property type="protein sequence ID" value="MCM2373413.1"/>
    <property type="molecule type" value="Genomic_DNA"/>
</dbReference>
<organism evidence="1 2">
    <name type="scientific">Aporhodopirellula aestuarii</name>
    <dbReference type="NCBI Taxonomy" id="2950107"/>
    <lineage>
        <taxon>Bacteria</taxon>
        <taxon>Pseudomonadati</taxon>
        <taxon>Planctomycetota</taxon>
        <taxon>Planctomycetia</taxon>
        <taxon>Pirellulales</taxon>
        <taxon>Pirellulaceae</taxon>
        <taxon>Aporhodopirellula</taxon>
    </lineage>
</organism>
<proteinExistence type="predicted"/>
<dbReference type="RefSeq" id="WP_250931157.1">
    <property type="nucleotide sequence ID" value="NZ_JAMQBK010000060.1"/>
</dbReference>
<dbReference type="Proteomes" id="UP001202961">
    <property type="component" value="Unassembled WGS sequence"/>
</dbReference>
<comment type="caution">
    <text evidence="1">The sequence shown here is derived from an EMBL/GenBank/DDBJ whole genome shotgun (WGS) entry which is preliminary data.</text>
</comment>
<evidence type="ECO:0000313" key="1">
    <source>
        <dbReference type="EMBL" id="MCM2373413.1"/>
    </source>
</evidence>
<sequence length="122" mass="13568">MALTREFKDTVKTRADKDPAFRRALIVEAVTSLLEGDVEIGKSILRNYVNATIGFRGLAEGLGGDRDPKSLMRMLSDGGNPRMNNVFEILKFCQQNEGITLEINPHVTSERKRKASSSRQTA</sequence>
<protein>
    <recommendedName>
        <fullName evidence="3">Transcriptional regulator</fullName>
    </recommendedName>
</protein>
<evidence type="ECO:0000313" key="2">
    <source>
        <dbReference type="Proteomes" id="UP001202961"/>
    </source>
</evidence>
<reference evidence="1 2" key="1">
    <citation type="journal article" date="2022" name="Syst. Appl. Microbiol.">
        <title>Rhodopirellula aestuarii sp. nov., a novel member of the genus Rhodopirellula isolated from brackish sediments collected in the Tagus River estuary, Portugal.</title>
        <authorList>
            <person name="Vitorino I.R."/>
            <person name="Klimek D."/>
            <person name="Calusinska M."/>
            <person name="Lobo-da-Cunha A."/>
            <person name="Vasconcelos V."/>
            <person name="Lage O.M."/>
        </authorList>
    </citation>
    <scope>NUCLEOTIDE SEQUENCE [LARGE SCALE GENOMIC DNA]</scope>
    <source>
        <strain evidence="1 2">ICT_H3.1</strain>
    </source>
</reference>
<gene>
    <name evidence="1" type="ORF">NB063_22600</name>
</gene>
<name>A0ABT0U948_9BACT</name>
<evidence type="ECO:0008006" key="3">
    <source>
        <dbReference type="Google" id="ProtNLM"/>
    </source>
</evidence>
<keyword evidence="2" id="KW-1185">Reference proteome</keyword>
<accession>A0ABT0U948</accession>